<organism evidence="4">
    <name type="scientific">Tanacetum cinerariifolium</name>
    <name type="common">Dalmatian daisy</name>
    <name type="synonym">Chrysanthemum cinerariifolium</name>
    <dbReference type="NCBI Taxonomy" id="118510"/>
    <lineage>
        <taxon>Eukaryota</taxon>
        <taxon>Viridiplantae</taxon>
        <taxon>Streptophyta</taxon>
        <taxon>Embryophyta</taxon>
        <taxon>Tracheophyta</taxon>
        <taxon>Spermatophyta</taxon>
        <taxon>Magnoliopsida</taxon>
        <taxon>eudicotyledons</taxon>
        <taxon>Gunneridae</taxon>
        <taxon>Pentapetalae</taxon>
        <taxon>asterids</taxon>
        <taxon>campanulids</taxon>
        <taxon>Asterales</taxon>
        <taxon>Asteraceae</taxon>
        <taxon>Asteroideae</taxon>
        <taxon>Anthemideae</taxon>
        <taxon>Anthemidinae</taxon>
        <taxon>Tanacetum</taxon>
    </lineage>
</organism>
<dbReference type="GO" id="GO:0003676">
    <property type="term" value="F:nucleic acid binding"/>
    <property type="evidence" value="ECO:0007669"/>
    <property type="project" value="InterPro"/>
</dbReference>
<evidence type="ECO:0000256" key="1">
    <source>
        <dbReference type="ARBA" id="ARBA00005474"/>
    </source>
</evidence>
<feature type="domain" description="LOB" evidence="3">
    <location>
        <begin position="200"/>
        <end position="234"/>
    </location>
</feature>
<protein>
    <submittedName>
        <fullName evidence="4">Ribonuclease H-like domain-containing protein</fullName>
    </submittedName>
</protein>
<dbReference type="InterPro" id="IPR004883">
    <property type="entry name" value="LOB"/>
</dbReference>
<dbReference type="SUPFAM" id="SSF54928">
    <property type="entry name" value="RNA-binding domain, RBD"/>
    <property type="match status" value="1"/>
</dbReference>
<feature type="region of interest" description="Disordered" evidence="2">
    <location>
        <begin position="567"/>
        <end position="592"/>
    </location>
</feature>
<evidence type="ECO:0000313" key="4">
    <source>
        <dbReference type="EMBL" id="GEX35190.1"/>
    </source>
</evidence>
<reference evidence="4" key="1">
    <citation type="journal article" date="2019" name="Sci. Rep.">
        <title>Draft genome of Tanacetum cinerariifolium, the natural source of mosquito coil.</title>
        <authorList>
            <person name="Yamashiro T."/>
            <person name="Shiraishi A."/>
            <person name="Satake H."/>
            <person name="Nakayama K."/>
        </authorList>
    </citation>
    <scope>NUCLEOTIDE SEQUENCE</scope>
</reference>
<dbReference type="SUPFAM" id="SSF56672">
    <property type="entry name" value="DNA/RNA polymerases"/>
    <property type="match status" value="1"/>
</dbReference>
<dbReference type="CDD" id="cd09272">
    <property type="entry name" value="RNase_HI_RT_Ty1"/>
    <property type="match status" value="1"/>
</dbReference>
<evidence type="ECO:0000256" key="2">
    <source>
        <dbReference type="SAM" id="MobiDB-lite"/>
    </source>
</evidence>
<dbReference type="Pfam" id="PF03195">
    <property type="entry name" value="LOB"/>
    <property type="match status" value="1"/>
</dbReference>
<comment type="similarity">
    <text evidence="1">Belongs to the LOB domain-containing protein family.</text>
</comment>
<dbReference type="EMBL" id="BKCJ010103326">
    <property type="protein sequence ID" value="GEX35190.1"/>
    <property type="molecule type" value="Genomic_DNA"/>
</dbReference>
<dbReference type="PANTHER" id="PTHR11439:SF524">
    <property type="entry name" value="RNA-DIRECTED DNA POLYMERASE, PROTEIN KINASE RLK-PELLE-DLSV FAMILY"/>
    <property type="match status" value="1"/>
</dbReference>
<sequence length="616" mass="70759">MHEPWEPHFFALKRILRYVQETLDYGLQLFSSTTDYLIAYSDSDWAGCLTTRRSTSGYCVFLGNNLLLWFSKRQSTLSRSSAEAEYRGVANAVAETCWIQNLLRELHTPLSSATIVYCDNVSAVYLSFNPVQHQRTKHTDIDIHFVRDLVATGQIRVLHVPSRFQYADIFTKGLPWALFDEFRDSMCVVPTAGCIKELMLVKETHMRLRADAMDSLYYEAKCRMKDPVYGACNDYGKVIDVFIPNKKSKSGNRYGFVRYIKIDDIDQLLKNLCTILIGRMRLHANVARFLRTTMNKRSHSSDGAKGVYKTRAEDTHKELGQRMKTNSYAGVVKTTPELVIDSESALVLDYSCMLQRDFSMSLMGKVKEFASLSTLPDVLAKEVSENLKIRYLGGFWVLIDFQSNSAKENFQNHTRVGSWFALLQHASKTFIIDERVTWVDIEGIPLQAWTQNTFAKIASKWGEFIQKTTICHVKYIGYAQKKYLDGFLNLWRKSCLQTNLTTKCWMNYPMMDEELQKETKLNVHSYEEEVEEGPESSFVHEQVNIEAEVRKSEDTFGIYDILNKKVDNKEGKDNSDSSIPYPPGFTPLEDGEVDLNKNVDKEEHVKGVKQKDSSIR</sequence>
<proteinExistence type="inferred from homology"/>
<evidence type="ECO:0000259" key="3">
    <source>
        <dbReference type="Pfam" id="PF03195"/>
    </source>
</evidence>
<dbReference type="InterPro" id="IPR043502">
    <property type="entry name" value="DNA/RNA_pol_sf"/>
</dbReference>
<dbReference type="InterPro" id="IPR035979">
    <property type="entry name" value="RBD_domain_sf"/>
</dbReference>
<gene>
    <name evidence="4" type="ORF">Tci_307165</name>
</gene>
<dbReference type="PANTHER" id="PTHR11439">
    <property type="entry name" value="GAG-POL-RELATED RETROTRANSPOSON"/>
    <property type="match status" value="1"/>
</dbReference>
<comment type="caution">
    <text evidence="4">The sequence shown here is derived from an EMBL/GenBank/DDBJ whole genome shotgun (WGS) entry which is preliminary data.</text>
</comment>
<dbReference type="AlphaFoldDB" id="A0A699H4B5"/>
<accession>A0A699H4B5</accession>
<name>A0A699H4B5_TANCI</name>